<evidence type="ECO:0000313" key="2">
    <source>
        <dbReference type="EMBL" id="TXK31553.1"/>
    </source>
</evidence>
<name>A0A5C8J726_9BACT</name>
<comment type="caution">
    <text evidence="2">The sequence shown here is derived from an EMBL/GenBank/DDBJ whole genome shotgun (WGS) entry which is preliminary data.</text>
</comment>
<dbReference type="Proteomes" id="UP000321926">
    <property type="component" value="Unassembled WGS sequence"/>
</dbReference>
<feature type="transmembrane region" description="Helical" evidence="1">
    <location>
        <begin position="174"/>
        <end position="196"/>
    </location>
</feature>
<feature type="transmembrane region" description="Helical" evidence="1">
    <location>
        <begin position="58"/>
        <end position="77"/>
    </location>
</feature>
<accession>A0A5C8J726</accession>
<proteinExistence type="predicted"/>
<protein>
    <submittedName>
        <fullName evidence="2">Uncharacterized protein</fullName>
    </submittedName>
</protein>
<feature type="transmembrane region" description="Helical" evidence="1">
    <location>
        <begin position="216"/>
        <end position="242"/>
    </location>
</feature>
<keyword evidence="1" id="KW-0472">Membrane</keyword>
<keyword evidence="1" id="KW-0812">Transmembrane</keyword>
<dbReference type="OrthoDB" id="1523880at2"/>
<sequence length="249" mass="28559">MNPVFDLGRLGYFIKRQLNLNLNSLWIAIVSNFGTMLVISALFAYFNRQDEEVLYGLRNMYLVAFSLSGYVFTSMVFKEMNSSKTSYAFLTLPVSKLEKLVGAWLVSAPVFVVLYGLMILLLAFFSSMLAQQPEVFPSLFDHNVWVCVKVYLVTQSIFFLGACTFNGNNFLKTLLALLVFAFIIGLYSTMLGYLLFNSEGQVVNEQTMNPVLKDNFTFIFTKIIPFIFWYLLAPFMLVVSYFKLQERQV</sequence>
<evidence type="ECO:0000256" key="1">
    <source>
        <dbReference type="SAM" id="Phobius"/>
    </source>
</evidence>
<reference evidence="2 3" key="1">
    <citation type="submission" date="2019-08" db="EMBL/GenBank/DDBJ databases">
        <authorList>
            <person name="Shi S."/>
        </authorList>
    </citation>
    <scope>NUCLEOTIDE SEQUENCE [LARGE SCALE GENOMIC DNA]</scope>
    <source>
        <strain evidence="2 3">GY10130</strain>
    </source>
</reference>
<gene>
    <name evidence="2" type="ORF">FVR03_19670</name>
</gene>
<keyword evidence="3" id="KW-1185">Reference proteome</keyword>
<evidence type="ECO:0000313" key="3">
    <source>
        <dbReference type="Proteomes" id="UP000321926"/>
    </source>
</evidence>
<dbReference type="EMBL" id="VRTY01000099">
    <property type="protein sequence ID" value="TXK31553.1"/>
    <property type="molecule type" value="Genomic_DNA"/>
</dbReference>
<organism evidence="2 3">
    <name type="scientific">Pontibacter qinzhouensis</name>
    <dbReference type="NCBI Taxonomy" id="2603253"/>
    <lineage>
        <taxon>Bacteria</taxon>
        <taxon>Pseudomonadati</taxon>
        <taxon>Bacteroidota</taxon>
        <taxon>Cytophagia</taxon>
        <taxon>Cytophagales</taxon>
        <taxon>Hymenobacteraceae</taxon>
        <taxon>Pontibacter</taxon>
    </lineage>
</organism>
<keyword evidence="1" id="KW-1133">Transmembrane helix</keyword>
<feature type="transmembrane region" description="Helical" evidence="1">
    <location>
        <begin position="25"/>
        <end position="46"/>
    </location>
</feature>
<dbReference type="RefSeq" id="WP_147923483.1">
    <property type="nucleotide sequence ID" value="NZ_VRTY01000099.1"/>
</dbReference>
<dbReference type="AlphaFoldDB" id="A0A5C8J726"/>
<feature type="transmembrane region" description="Helical" evidence="1">
    <location>
        <begin position="103"/>
        <end position="130"/>
    </location>
</feature>